<dbReference type="InterPro" id="IPR056928">
    <property type="entry name" value="Gp77-like"/>
</dbReference>
<sequence>MTEYVTKAPAEERPFAVLYSDLAPGETVTEDLGWTVVPDEMDALALAVASSTQAGATATAVLTGGRPGHLYHVANRVRTSEARVLSRSVLVRVTAG</sequence>
<dbReference type="RefSeq" id="WP_092860054.1">
    <property type="nucleotide sequence ID" value="NZ_FOQH01000005.1"/>
</dbReference>
<organism evidence="1 2">
    <name type="scientific">Albimonas pacifica</name>
    <dbReference type="NCBI Taxonomy" id="1114924"/>
    <lineage>
        <taxon>Bacteria</taxon>
        <taxon>Pseudomonadati</taxon>
        <taxon>Pseudomonadota</taxon>
        <taxon>Alphaproteobacteria</taxon>
        <taxon>Rhodobacterales</taxon>
        <taxon>Paracoccaceae</taxon>
        <taxon>Albimonas</taxon>
    </lineage>
</organism>
<protein>
    <submittedName>
        <fullName evidence="1">Uncharacterized protein</fullName>
    </submittedName>
</protein>
<dbReference type="STRING" id="1114924.SAMN05216258_105223"/>
<name>A0A1I3GLD8_9RHOB</name>
<dbReference type="Pfam" id="PF23148">
    <property type="entry name" value="Gp77"/>
    <property type="match status" value="1"/>
</dbReference>
<reference evidence="1 2" key="1">
    <citation type="submission" date="2016-10" db="EMBL/GenBank/DDBJ databases">
        <authorList>
            <person name="de Groot N.N."/>
        </authorList>
    </citation>
    <scope>NUCLEOTIDE SEQUENCE [LARGE SCALE GENOMIC DNA]</scope>
    <source>
        <strain evidence="1 2">CGMCC 1.11030</strain>
    </source>
</reference>
<gene>
    <name evidence="1" type="ORF">SAMN05216258_105223</name>
</gene>
<dbReference type="AlphaFoldDB" id="A0A1I3GLD8"/>
<keyword evidence="2" id="KW-1185">Reference proteome</keyword>
<evidence type="ECO:0000313" key="2">
    <source>
        <dbReference type="Proteomes" id="UP000199377"/>
    </source>
</evidence>
<proteinExistence type="predicted"/>
<evidence type="ECO:0000313" key="1">
    <source>
        <dbReference type="EMBL" id="SFI24220.1"/>
    </source>
</evidence>
<dbReference type="OrthoDB" id="7874774at2"/>
<accession>A0A1I3GLD8</accession>
<dbReference type="Proteomes" id="UP000199377">
    <property type="component" value="Unassembled WGS sequence"/>
</dbReference>
<dbReference type="EMBL" id="FOQH01000005">
    <property type="protein sequence ID" value="SFI24220.1"/>
    <property type="molecule type" value="Genomic_DNA"/>
</dbReference>